<dbReference type="Pfam" id="PF10508">
    <property type="entry name" value="Proteasom_PSMB"/>
    <property type="match status" value="1"/>
</dbReference>
<dbReference type="PANTHER" id="PTHR13554:SF10">
    <property type="entry name" value="26S PROTEASOME NON-ATPASE REGULATORY SUBUNIT 5"/>
    <property type="match status" value="1"/>
</dbReference>
<dbReference type="PANTHER" id="PTHR13554">
    <property type="entry name" value="26S PROTEASOME NON-ATPASE REGULATORY SUBUNIT 5-RELATED"/>
    <property type="match status" value="1"/>
</dbReference>
<dbReference type="SUPFAM" id="SSF48371">
    <property type="entry name" value="ARM repeat"/>
    <property type="match status" value="1"/>
</dbReference>
<evidence type="ECO:0000256" key="2">
    <source>
        <dbReference type="ARBA" id="ARBA00014933"/>
    </source>
</evidence>
<sequence length="507" mass="56939">MAAKTCEEIAQRISTSTGEELLEALQDLSALLNSPSYNLRDVAPLVPAYLLFACLNTKNEEQILLCKGILKKLMSVEKADAIIRNYRDFVIEGLNHPVFEVRELCLSELERCSSSINGLLALLDNVDVLVYTSRSLSDEDLACAKLATKIISNIAKHDSGLDILFQNQIQSEFEALLEKKDVVRFRVYELFVIIQSLSDEAFQCCKNSGILGKLATELDSNDILLQLNCFELLTQLADSGMNGFMFVEESGIVRRANNLLLRADSDPLMNLLLPGVIKFFGFLSQSRPEEVTQQYPAFLQKVFSFLTSHDPALRLMAIETVGAVAHSEPGLRVLFADKAHSEEVMKILGSNIKSFQGEYMTRSLEALASIFYSADLPSDDLSEVTWSLYTSLATGAQPLQLLLEISKQPFQEVHQAVLTVFKSLAKYKWAQEEMTACPGFLEYLLDRTTETDKAGKEHKYEFIVELVQSPFSKEVFEKPFYLRLREYEREGPFYVRAQAAVAFEGAD</sequence>
<reference evidence="3" key="2">
    <citation type="journal article" date="2023" name="Science">
        <title>Genomic signatures of disease resistance in endangered staghorn corals.</title>
        <authorList>
            <person name="Vollmer S.V."/>
            <person name="Selwyn J.D."/>
            <person name="Despard B.A."/>
            <person name="Roesel C.L."/>
        </authorList>
    </citation>
    <scope>NUCLEOTIDE SEQUENCE</scope>
    <source>
        <strain evidence="3">K2</strain>
    </source>
</reference>
<dbReference type="InterPro" id="IPR011989">
    <property type="entry name" value="ARM-like"/>
</dbReference>
<evidence type="ECO:0000313" key="3">
    <source>
        <dbReference type="EMBL" id="KAK2565866.1"/>
    </source>
</evidence>
<dbReference type="GO" id="GO:0000502">
    <property type="term" value="C:proteasome complex"/>
    <property type="evidence" value="ECO:0007669"/>
    <property type="project" value="UniProtKB-KW"/>
</dbReference>
<dbReference type="InterPro" id="IPR016024">
    <property type="entry name" value="ARM-type_fold"/>
</dbReference>
<comment type="caution">
    <text evidence="3">The sequence shown here is derived from an EMBL/GenBank/DDBJ whole genome shotgun (WGS) entry which is preliminary data.</text>
</comment>
<keyword evidence="4" id="KW-1185">Reference proteome</keyword>
<evidence type="ECO:0000256" key="1">
    <source>
        <dbReference type="ARBA" id="ARBA00006823"/>
    </source>
</evidence>
<evidence type="ECO:0000313" key="4">
    <source>
        <dbReference type="Proteomes" id="UP001249851"/>
    </source>
</evidence>
<gene>
    <name evidence="3" type="ORF">P5673_010156</name>
</gene>
<name>A0AAD9QRN0_ACRCE</name>
<dbReference type="GO" id="GO:0043248">
    <property type="term" value="P:proteasome assembly"/>
    <property type="evidence" value="ECO:0007669"/>
    <property type="project" value="InterPro"/>
</dbReference>
<keyword evidence="3" id="KW-0647">Proteasome</keyword>
<dbReference type="Proteomes" id="UP001249851">
    <property type="component" value="Unassembled WGS sequence"/>
</dbReference>
<comment type="similarity">
    <text evidence="1">Belongs to the proteasome subunit S5B/HSM3 family.</text>
</comment>
<reference evidence="3" key="1">
    <citation type="journal article" date="2023" name="G3 (Bethesda)">
        <title>Whole genome assembly and annotation of the endangered Caribbean coral Acropora cervicornis.</title>
        <authorList>
            <person name="Selwyn J.D."/>
            <person name="Vollmer S.V."/>
        </authorList>
    </citation>
    <scope>NUCLEOTIDE SEQUENCE</scope>
    <source>
        <strain evidence="3">K2</strain>
    </source>
</reference>
<protein>
    <recommendedName>
        <fullName evidence="2">26S proteasome non-ATPase regulatory subunit 5</fullName>
    </recommendedName>
</protein>
<dbReference type="EMBL" id="JARQWQ010000018">
    <property type="protein sequence ID" value="KAK2565866.1"/>
    <property type="molecule type" value="Genomic_DNA"/>
</dbReference>
<accession>A0AAD9QRN0</accession>
<dbReference type="AlphaFoldDB" id="A0AAD9QRN0"/>
<dbReference type="GO" id="GO:0005829">
    <property type="term" value="C:cytosol"/>
    <property type="evidence" value="ECO:0007669"/>
    <property type="project" value="TreeGrafter"/>
</dbReference>
<dbReference type="Gene3D" id="1.25.10.10">
    <property type="entry name" value="Leucine-rich Repeat Variant"/>
    <property type="match status" value="2"/>
</dbReference>
<dbReference type="InterPro" id="IPR019538">
    <property type="entry name" value="PSMD5"/>
</dbReference>
<organism evidence="3 4">
    <name type="scientific">Acropora cervicornis</name>
    <name type="common">Staghorn coral</name>
    <dbReference type="NCBI Taxonomy" id="6130"/>
    <lineage>
        <taxon>Eukaryota</taxon>
        <taxon>Metazoa</taxon>
        <taxon>Cnidaria</taxon>
        <taxon>Anthozoa</taxon>
        <taxon>Hexacorallia</taxon>
        <taxon>Scleractinia</taxon>
        <taxon>Astrocoeniina</taxon>
        <taxon>Acroporidae</taxon>
        <taxon>Acropora</taxon>
    </lineage>
</organism>
<proteinExistence type="inferred from homology"/>